<dbReference type="RefSeq" id="WP_036781074.1">
    <property type="nucleotide sequence ID" value="NZ_AVBG01000003.1"/>
</dbReference>
<evidence type="ECO:0000256" key="2">
    <source>
        <dbReference type="ARBA" id="ARBA00023315"/>
    </source>
</evidence>
<dbReference type="EMBL" id="AVBG01000003">
    <property type="protein sequence ID" value="KGP92125.1"/>
    <property type="molecule type" value="Genomic_DNA"/>
</dbReference>
<name>A0A0A2VEQ3_9BACI</name>
<keyword evidence="1 4" id="KW-0808">Transferase</keyword>
<evidence type="ECO:0000259" key="3">
    <source>
        <dbReference type="PROSITE" id="PS51186"/>
    </source>
</evidence>
<dbReference type="STRING" id="1385513.N780_00640"/>
<dbReference type="CDD" id="cd04301">
    <property type="entry name" value="NAT_SF"/>
    <property type="match status" value="1"/>
</dbReference>
<evidence type="ECO:0000313" key="4">
    <source>
        <dbReference type="EMBL" id="KGP92125.1"/>
    </source>
</evidence>
<keyword evidence="5" id="KW-1185">Reference proteome</keyword>
<dbReference type="PROSITE" id="PS51186">
    <property type="entry name" value="GNAT"/>
    <property type="match status" value="1"/>
</dbReference>
<dbReference type="eggNOG" id="COG1247">
    <property type="taxonomic scope" value="Bacteria"/>
</dbReference>
<reference evidence="4 5" key="1">
    <citation type="submission" date="2013-08" db="EMBL/GenBank/DDBJ databases">
        <title>Genome of Pontibacillus chungwhensis.</title>
        <authorList>
            <person name="Wang Q."/>
            <person name="Wang G."/>
        </authorList>
    </citation>
    <scope>NUCLEOTIDE SEQUENCE [LARGE SCALE GENOMIC DNA]</scope>
    <source>
        <strain evidence="4 5">BH030062</strain>
    </source>
</reference>
<accession>A0A0A2VEQ3</accession>
<evidence type="ECO:0000313" key="5">
    <source>
        <dbReference type="Proteomes" id="UP000030153"/>
    </source>
</evidence>
<dbReference type="OrthoDB" id="9798006at2"/>
<evidence type="ECO:0000256" key="1">
    <source>
        <dbReference type="ARBA" id="ARBA00022679"/>
    </source>
</evidence>
<protein>
    <submittedName>
        <fullName evidence="4">GNAT family acetyltransferase</fullName>
    </submittedName>
</protein>
<proteinExistence type="predicted"/>
<comment type="caution">
    <text evidence="4">The sequence shown here is derived from an EMBL/GenBank/DDBJ whole genome shotgun (WGS) entry which is preliminary data.</text>
</comment>
<dbReference type="InterPro" id="IPR000182">
    <property type="entry name" value="GNAT_dom"/>
</dbReference>
<dbReference type="GO" id="GO:0016747">
    <property type="term" value="F:acyltransferase activity, transferring groups other than amino-acyl groups"/>
    <property type="evidence" value="ECO:0007669"/>
    <property type="project" value="InterPro"/>
</dbReference>
<dbReference type="PANTHER" id="PTHR43072">
    <property type="entry name" value="N-ACETYLTRANSFERASE"/>
    <property type="match status" value="1"/>
</dbReference>
<dbReference type="Proteomes" id="UP000030153">
    <property type="component" value="Unassembled WGS sequence"/>
</dbReference>
<dbReference type="InterPro" id="IPR016181">
    <property type="entry name" value="Acyl_CoA_acyltransferase"/>
</dbReference>
<gene>
    <name evidence="4" type="ORF">N780_00640</name>
</gene>
<dbReference type="AlphaFoldDB" id="A0A0A2VEQ3"/>
<feature type="domain" description="N-acetyltransferase" evidence="3">
    <location>
        <begin position="1"/>
        <end position="161"/>
    </location>
</feature>
<dbReference type="SUPFAM" id="SSF55729">
    <property type="entry name" value="Acyl-CoA N-acyltransferases (Nat)"/>
    <property type="match status" value="1"/>
</dbReference>
<dbReference type="PANTHER" id="PTHR43072:SF23">
    <property type="entry name" value="UPF0039 PROTEIN C11D3.02C"/>
    <property type="match status" value="1"/>
</dbReference>
<dbReference type="Pfam" id="PF00583">
    <property type="entry name" value="Acetyltransf_1"/>
    <property type="match status" value="1"/>
</dbReference>
<organism evidence="4 5">
    <name type="scientific">Pontibacillus chungwhensis BH030062</name>
    <dbReference type="NCBI Taxonomy" id="1385513"/>
    <lineage>
        <taxon>Bacteria</taxon>
        <taxon>Bacillati</taxon>
        <taxon>Bacillota</taxon>
        <taxon>Bacilli</taxon>
        <taxon>Bacillales</taxon>
        <taxon>Bacillaceae</taxon>
        <taxon>Pontibacillus</taxon>
    </lineage>
</organism>
<keyword evidence="2" id="KW-0012">Acyltransferase</keyword>
<sequence>MWIRNAEAKDLPFINEIENDAITHTTAIFDLEEKSLADKEKWFANLHGIYPIIVAEWEDKVAGYGYLSPYNDKLAYQTTAELSLYVNRNFRGYGVGHGLMKALLEKARDYQFHSIISLITEGNEVSERLHDKYQFSHVGTLKEVGNKFDEWQNVKLYQWIGID</sequence>
<dbReference type="Gene3D" id="3.40.630.30">
    <property type="match status" value="1"/>
</dbReference>